<dbReference type="Proteomes" id="UP000257076">
    <property type="component" value="Unassembled WGS sequence"/>
</dbReference>
<proteinExistence type="inferred from homology"/>
<dbReference type="SMART" id="SM00827">
    <property type="entry name" value="PKS_AT"/>
    <property type="match status" value="1"/>
</dbReference>
<dbReference type="SUPFAM" id="SSF55048">
    <property type="entry name" value="Probable ACP-binding domain of malonyl-CoA ACP transacylase"/>
    <property type="match status" value="1"/>
</dbReference>
<name>A0A3E0AWW0_9STAP</name>
<dbReference type="InterPro" id="IPR004410">
    <property type="entry name" value="Malonyl_CoA-ACP_transAc_FabD"/>
</dbReference>
<dbReference type="Pfam" id="PF00698">
    <property type="entry name" value="Acyl_transf_1"/>
    <property type="match status" value="1"/>
</dbReference>
<keyword evidence="7" id="KW-0443">Lipid metabolism</keyword>
<evidence type="ECO:0000256" key="12">
    <source>
        <dbReference type="PIRSR" id="PIRSR000446-1"/>
    </source>
</evidence>
<evidence type="ECO:0000256" key="5">
    <source>
        <dbReference type="ARBA" id="ARBA00022679"/>
    </source>
</evidence>
<evidence type="ECO:0000313" key="14">
    <source>
        <dbReference type="EMBL" id="REG23102.1"/>
    </source>
</evidence>
<keyword evidence="9 11" id="KW-0012">Acyltransferase</keyword>
<evidence type="ECO:0000313" key="15">
    <source>
        <dbReference type="Proteomes" id="UP000257076"/>
    </source>
</evidence>
<protein>
    <recommendedName>
        <fullName evidence="3 11">Malonyl CoA-acyl carrier protein transacylase</fullName>
        <ecNumber evidence="2 11">2.3.1.39</ecNumber>
    </recommendedName>
</protein>
<comment type="catalytic activity">
    <reaction evidence="10 11">
        <text>holo-[ACP] + malonyl-CoA = malonyl-[ACP] + CoA</text>
        <dbReference type="Rhea" id="RHEA:41792"/>
        <dbReference type="Rhea" id="RHEA-COMP:9623"/>
        <dbReference type="Rhea" id="RHEA-COMP:9685"/>
        <dbReference type="ChEBI" id="CHEBI:57287"/>
        <dbReference type="ChEBI" id="CHEBI:57384"/>
        <dbReference type="ChEBI" id="CHEBI:64479"/>
        <dbReference type="ChEBI" id="CHEBI:78449"/>
        <dbReference type="EC" id="2.3.1.39"/>
    </reaction>
</comment>
<dbReference type="GO" id="GO:0004314">
    <property type="term" value="F:[acyl-carrier-protein] S-malonyltransferase activity"/>
    <property type="evidence" value="ECO:0007669"/>
    <property type="project" value="UniProtKB-EC"/>
</dbReference>
<evidence type="ECO:0000256" key="8">
    <source>
        <dbReference type="ARBA" id="ARBA00023160"/>
    </source>
</evidence>
<evidence type="ECO:0000256" key="6">
    <source>
        <dbReference type="ARBA" id="ARBA00022832"/>
    </source>
</evidence>
<dbReference type="InterPro" id="IPR050858">
    <property type="entry name" value="Mal-CoA-ACP_Trans/PKS_FabD"/>
</dbReference>
<comment type="caution">
    <text evidence="14">The sequence shown here is derived from an EMBL/GenBank/DDBJ whole genome shotgun (WGS) entry which is preliminary data.</text>
</comment>
<dbReference type="UniPathway" id="UPA00094"/>
<feature type="active site" evidence="12">
    <location>
        <position position="195"/>
    </location>
</feature>
<keyword evidence="8" id="KW-0275">Fatty acid biosynthesis</keyword>
<dbReference type="InterPro" id="IPR014043">
    <property type="entry name" value="Acyl_transferase_dom"/>
</dbReference>
<evidence type="ECO:0000256" key="3">
    <source>
        <dbReference type="ARBA" id="ARBA00018953"/>
    </source>
</evidence>
<organism evidence="14 15">
    <name type="scientific">Jeotgalicoccus halotolerans</name>
    <dbReference type="NCBI Taxonomy" id="157227"/>
    <lineage>
        <taxon>Bacteria</taxon>
        <taxon>Bacillati</taxon>
        <taxon>Bacillota</taxon>
        <taxon>Bacilli</taxon>
        <taxon>Bacillales</taxon>
        <taxon>Staphylococcaceae</taxon>
        <taxon>Jeotgalicoccus</taxon>
    </lineage>
</organism>
<accession>A0A3E0AWW0</accession>
<dbReference type="PANTHER" id="PTHR42681">
    <property type="entry name" value="MALONYL-COA-ACYL CARRIER PROTEIN TRANSACYLASE, MITOCHONDRIAL"/>
    <property type="match status" value="1"/>
</dbReference>
<keyword evidence="5 11" id="KW-0808">Transferase</keyword>
<evidence type="ECO:0000256" key="4">
    <source>
        <dbReference type="ARBA" id="ARBA00022516"/>
    </source>
</evidence>
<comment type="similarity">
    <text evidence="11">Belongs to the fabD family.</text>
</comment>
<dbReference type="FunFam" id="3.30.70.250:FF:000001">
    <property type="entry name" value="Malonyl CoA-acyl carrier protein transacylase"/>
    <property type="match status" value="1"/>
</dbReference>
<feature type="domain" description="Malonyl-CoA:ACP transacylase (MAT)" evidence="13">
    <location>
        <begin position="7"/>
        <end position="295"/>
    </location>
</feature>
<keyword evidence="6" id="KW-0276">Fatty acid metabolism</keyword>
<dbReference type="Gene3D" id="3.30.70.250">
    <property type="entry name" value="Malonyl-CoA ACP transacylase, ACP-binding"/>
    <property type="match status" value="1"/>
</dbReference>
<dbReference type="PANTHER" id="PTHR42681:SF1">
    <property type="entry name" value="MALONYL-COA-ACYL CARRIER PROTEIN TRANSACYLASE, MITOCHONDRIAL"/>
    <property type="match status" value="1"/>
</dbReference>
<dbReference type="InterPro" id="IPR016036">
    <property type="entry name" value="Malonyl_transacylase_ACP-bd"/>
</dbReference>
<evidence type="ECO:0000256" key="1">
    <source>
        <dbReference type="ARBA" id="ARBA00005194"/>
    </source>
</evidence>
<feature type="active site" evidence="12">
    <location>
        <position position="88"/>
    </location>
</feature>
<dbReference type="InterPro" id="IPR001227">
    <property type="entry name" value="Ac_transferase_dom_sf"/>
</dbReference>
<dbReference type="PIRSF" id="PIRSF000446">
    <property type="entry name" value="Mct"/>
    <property type="match status" value="1"/>
</dbReference>
<evidence type="ECO:0000256" key="7">
    <source>
        <dbReference type="ARBA" id="ARBA00023098"/>
    </source>
</evidence>
<dbReference type="NCBIfam" id="TIGR00128">
    <property type="entry name" value="fabD"/>
    <property type="match status" value="1"/>
</dbReference>
<gene>
    <name evidence="14" type="ORF">DFR63_1994</name>
</gene>
<sequence length="303" mass="33040">MMSRLIIFPGQGAQYGGMAKDLYEQNDKACAVLDEIFSYVDFDLKEIMFSEDDARLNDTKYTQPALFAHSLAVLAATGLKGDYLLGHSLGELPALVHAGVVTLKDGVRLVVTRGELMSRADSGAMAAVIGMGFKDLEEACISASDGKTKVVPANINAPDQVVVSGDKEAVDRFKELAKERGARRIIPLKVSGAFHSHLMEPARLQFREFTEQITFQDAKIPVIQNVSAKAETEAGVIKHQFVEQITHPVRFVECVETAAELGVTEAVEVGPKKVQSGLVRKITKEIATSNIDTFEQAEVFLNE</sequence>
<dbReference type="EC" id="2.3.1.39" evidence="2 11"/>
<dbReference type="InterPro" id="IPR016035">
    <property type="entry name" value="Acyl_Trfase/lysoPLipase"/>
</dbReference>
<dbReference type="EMBL" id="QUMW01000014">
    <property type="protein sequence ID" value="REG23102.1"/>
    <property type="molecule type" value="Genomic_DNA"/>
</dbReference>
<dbReference type="InterPro" id="IPR024925">
    <property type="entry name" value="Malonyl_CoA-ACP_transAc"/>
</dbReference>
<dbReference type="GO" id="GO:0006633">
    <property type="term" value="P:fatty acid biosynthetic process"/>
    <property type="evidence" value="ECO:0007669"/>
    <property type="project" value="UniProtKB-UniPathway"/>
</dbReference>
<dbReference type="SUPFAM" id="SSF52151">
    <property type="entry name" value="FabD/lysophospholipase-like"/>
    <property type="match status" value="1"/>
</dbReference>
<evidence type="ECO:0000256" key="11">
    <source>
        <dbReference type="PIRNR" id="PIRNR000446"/>
    </source>
</evidence>
<dbReference type="GO" id="GO:0005829">
    <property type="term" value="C:cytosol"/>
    <property type="evidence" value="ECO:0007669"/>
    <property type="project" value="TreeGrafter"/>
</dbReference>
<reference evidence="14 15" key="1">
    <citation type="submission" date="2018-08" db="EMBL/GenBank/DDBJ databases">
        <title>Genomic Encyclopedia of Type Strains, Phase IV (KMG-IV): sequencing the most valuable type-strain genomes for metagenomic binning, comparative biology and taxonomic classification.</title>
        <authorList>
            <person name="Goeker M."/>
        </authorList>
    </citation>
    <scope>NUCLEOTIDE SEQUENCE [LARGE SCALE GENOMIC DNA]</scope>
    <source>
        <strain evidence="14 15">DSM 17274</strain>
    </source>
</reference>
<evidence type="ECO:0000259" key="13">
    <source>
        <dbReference type="SMART" id="SM00827"/>
    </source>
</evidence>
<comment type="pathway">
    <text evidence="1">Lipid metabolism; fatty acid biosynthesis.</text>
</comment>
<dbReference type="AlphaFoldDB" id="A0A3E0AWW0"/>
<keyword evidence="15" id="KW-1185">Reference proteome</keyword>
<evidence type="ECO:0000256" key="2">
    <source>
        <dbReference type="ARBA" id="ARBA00013258"/>
    </source>
</evidence>
<evidence type="ECO:0000256" key="10">
    <source>
        <dbReference type="ARBA" id="ARBA00048462"/>
    </source>
</evidence>
<keyword evidence="4" id="KW-0444">Lipid biosynthesis</keyword>
<evidence type="ECO:0000256" key="9">
    <source>
        <dbReference type="ARBA" id="ARBA00023315"/>
    </source>
</evidence>
<dbReference type="Gene3D" id="3.40.366.10">
    <property type="entry name" value="Malonyl-Coenzyme A Acyl Carrier Protein, domain 2"/>
    <property type="match status" value="1"/>
</dbReference>